<dbReference type="AlphaFoldDB" id="A0A418MAN4"/>
<feature type="transmembrane region" description="Helical" evidence="1">
    <location>
        <begin position="247"/>
        <end position="267"/>
    </location>
</feature>
<feature type="transmembrane region" description="Helical" evidence="1">
    <location>
        <begin position="176"/>
        <end position="194"/>
    </location>
</feature>
<gene>
    <name evidence="2" type="ORF">DYU11_10480</name>
</gene>
<feature type="transmembrane region" description="Helical" evidence="1">
    <location>
        <begin position="7"/>
        <end position="27"/>
    </location>
</feature>
<name>A0A418MAN4_9BACT</name>
<sequence>MGKKLGMYIVCFFVLISPLIYRSLYVFDTNKIYTSYTSSIIMLVPIIILFNLKNFLNKLFLGFWTFWLFIGVLNILSSYKNNPNYYMEVEDGSIIYAFFTALLAIGFFIGEYYTLSKLEIHKSLSPTLKIDRPFIFILLIFPVLWLISFVKSLGFLPVLAGVDITDDMYGMSYGPLYGYSIINSISIVLVYSMLIRSDKMYIKILCILYIVMIMAISSVDSKRYVLLISLLSMFVFNKVWKRSFRFDFFILVYALVGAILYIALLGLRQGNLDANDYNQYFENLAIGVEYRDFIRTFNDFEPGKIPHYNFERSLIGAFLNVDILNFFGYDKKELTLQGSAYTWMTIFNSSLGIRTGLISELYFAYDLIGGGACILLFGLLVNYVSFKIHKAISELQLVLLCIVYSLLLLSVMGQSTATVGQLCILMYVYFAYSFYKRFSRNGKINPTIINLQNKAHTV</sequence>
<feature type="transmembrane region" description="Helical" evidence="1">
    <location>
        <begin position="395"/>
        <end position="412"/>
    </location>
</feature>
<feature type="transmembrane region" description="Helical" evidence="1">
    <location>
        <begin position="94"/>
        <end position="113"/>
    </location>
</feature>
<proteinExistence type="predicted"/>
<protein>
    <recommendedName>
        <fullName evidence="4">Oligosaccharide repeat unit polymerase</fullName>
    </recommendedName>
</protein>
<feature type="transmembrane region" description="Helical" evidence="1">
    <location>
        <begin position="362"/>
        <end position="383"/>
    </location>
</feature>
<dbReference type="EMBL" id="QXED01000003">
    <property type="protein sequence ID" value="RIV23421.1"/>
    <property type="molecule type" value="Genomic_DNA"/>
</dbReference>
<feature type="transmembrane region" description="Helical" evidence="1">
    <location>
        <begin position="201"/>
        <end position="218"/>
    </location>
</feature>
<feature type="transmembrane region" description="Helical" evidence="1">
    <location>
        <begin position="224"/>
        <end position="240"/>
    </location>
</feature>
<organism evidence="2 3">
    <name type="scientific">Fibrisoma montanum</name>
    <dbReference type="NCBI Taxonomy" id="2305895"/>
    <lineage>
        <taxon>Bacteria</taxon>
        <taxon>Pseudomonadati</taxon>
        <taxon>Bacteroidota</taxon>
        <taxon>Cytophagia</taxon>
        <taxon>Cytophagales</taxon>
        <taxon>Spirosomataceae</taxon>
        <taxon>Fibrisoma</taxon>
    </lineage>
</organism>
<keyword evidence="3" id="KW-1185">Reference proteome</keyword>
<evidence type="ECO:0000256" key="1">
    <source>
        <dbReference type="SAM" id="Phobius"/>
    </source>
</evidence>
<feature type="transmembrane region" description="Helical" evidence="1">
    <location>
        <begin position="59"/>
        <end position="79"/>
    </location>
</feature>
<comment type="caution">
    <text evidence="2">The sequence shown here is derived from an EMBL/GenBank/DDBJ whole genome shotgun (WGS) entry which is preliminary data.</text>
</comment>
<accession>A0A418MAN4</accession>
<evidence type="ECO:0000313" key="3">
    <source>
        <dbReference type="Proteomes" id="UP000283523"/>
    </source>
</evidence>
<evidence type="ECO:0000313" key="2">
    <source>
        <dbReference type="EMBL" id="RIV23421.1"/>
    </source>
</evidence>
<keyword evidence="1" id="KW-0812">Transmembrane</keyword>
<reference evidence="2 3" key="1">
    <citation type="submission" date="2018-08" db="EMBL/GenBank/DDBJ databases">
        <title>Fibrisoma montanum sp. nov., isolated from Danxia mountain soil.</title>
        <authorList>
            <person name="Huang Y."/>
        </authorList>
    </citation>
    <scope>NUCLEOTIDE SEQUENCE [LARGE SCALE GENOMIC DNA]</scope>
    <source>
        <strain evidence="2 3">HYT19</strain>
    </source>
</reference>
<keyword evidence="1" id="KW-1133">Transmembrane helix</keyword>
<feature type="transmembrane region" description="Helical" evidence="1">
    <location>
        <begin position="418"/>
        <end position="435"/>
    </location>
</feature>
<evidence type="ECO:0008006" key="4">
    <source>
        <dbReference type="Google" id="ProtNLM"/>
    </source>
</evidence>
<feature type="transmembrane region" description="Helical" evidence="1">
    <location>
        <begin position="33"/>
        <end position="52"/>
    </location>
</feature>
<keyword evidence="1" id="KW-0472">Membrane</keyword>
<feature type="transmembrane region" description="Helical" evidence="1">
    <location>
        <begin position="134"/>
        <end position="156"/>
    </location>
</feature>
<dbReference type="Proteomes" id="UP000283523">
    <property type="component" value="Unassembled WGS sequence"/>
</dbReference>